<dbReference type="InterPro" id="IPR041792">
    <property type="entry name" value="MPP_PAP"/>
</dbReference>
<feature type="domain" description="Purple acid phosphatase C-terminal" evidence="8">
    <location>
        <begin position="445"/>
        <end position="483"/>
    </location>
</feature>
<evidence type="ECO:0000313" key="11">
    <source>
        <dbReference type="Proteomes" id="UP001205105"/>
    </source>
</evidence>
<dbReference type="InterPro" id="IPR015914">
    <property type="entry name" value="PAPs_N"/>
</dbReference>
<dbReference type="Gene3D" id="3.60.21.10">
    <property type="match status" value="3"/>
</dbReference>
<dbReference type="Proteomes" id="UP001205105">
    <property type="component" value="Unassembled WGS sequence"/>
</dbReference>
<dbReference type="AlphaFoldDB" id="A0AAD5H1Z6"/>
<proteinExistence type="inferred from homology"/>
<dbReference type="InterPro" id="IPR039331">
    <property type="entry name" value="PAPs-like"/>
</dbReference>
<feature type="compositionally biased region" description="Low complexity" evidence="6">
    <location>
        <begin position="842"/>
        <end position="856"/>
    </location>
</feature>
<gene>
    <name evidence="10" type="ORF">COHA_005420</name>
</gene>
<dbReference type="Pfam" id="PF00149">
    <property type="entry name" value="Metallophos"/>
    <property type="match status" value="1"/>
</dbReference>
<dbReference type="Pfam" id="PF14008">
    <property type="entry name" value="Metallophos_C"/>
    <property type="match status" value="1"/>
</dbReference>
<comment type="similarity">
    <text evidence="1 5">Belongs to the metallophosphoesterase superfamily. Purple acid phosphatase family.</text>
</comment>
<evidence type="ECO:0000256" key="1">
    <source>
        <dbReference type="ARBA" id="ARBA00008723"/>
    </source>
</evidence>
<keyword evidence="2" id="KW-0732">Signal</keyword>
<dbReference type="EC" id="3.1.3.2" evidence="5"/>
<dbReference type="InterPro" id="IPR008963">
    <property type="entry name" value="Purple_acid_Pase-like_N"/>
</dbReference>
<dbReference type="SUPFAM" id="SSF56300">
    <property type="entry name" value="Metallo-dependent phosphatases"/>
    <property type="match status" value="1"/>
</dbReference>
<keyword evidence="4" id="KW-0325">Glycoprotein</keyword>
<feature type="domain" description="Calcineurin-like phosphoesterase" evidence="7">
    <location>
        <begin position="110"/>
        <end position="372"/>
    </location>
</feature>
<protein>
    <recommendedName>
        <fullName evidence="5">Purple acid phosphatase</fullName>
        <ecNumber evidence="5">3.1.3.2</ecNumber>
    </recommendedName>
</protein>
<dbReference type="EMBL" id="JADXDR010000070">
    <property type="protein sequence ID" value="KAI7840891.1"/>
    <property type="molecule type" value="Genomic_DNA"/>
</dbReference>
<feature type="compositionally biased region" description="Acidic residues" evidence="6">
    <location>
        <begin position="1123"/>
        <end position="1141"/>
    </location>
</feature>
<accession>A0AAD5H1Z6</accession>
<name>A0AAD5H1Z6_9CHLO</name>
<dbReference type="Pfam" id="PF16656">
    <property type="entry name" value="Pur_ac_phosph_N"/>
    <property type="match status" value="1"/>
</dbReference>
<comment type="catalytic activity">
    <reaction evidence="5">
        <text>a phosphate monoester + H2O = an alcohol + phosphate</text>
        <dbReference type="Rhea" id="RHEA:15017"/>
        <dbReference type="ChEBI" id="CHEBI:15377"/>
        <dbReference type="ChEBI" id="CHEBI:30879"/>
        <dbReference type="ChEBI" id="CHEBI:43474"/>
        <dbReference type="ChEBI" id="CHEBI:67140"/>
        <dbReference type="EC" id="3.1.3.2"/>
    </reaction>
</comment>
<comment type="caution">
    <text evidence="10">The sequence shown here is derived from an EMBL/GenBank/DDBJ whole genome shotgun (WGS) entry which is preliminary data.</text>
</comment>
<dbReference type="InterPro" id="IPR004843">
    <property type="entry name" value="Calcineurin-like_PHP"/>
</dbReference>
<dbReference type="GO" id="GO:0046872">
    <property type="term" value="F:metal ion binding"/>
    <property type="evidence" value="ECO:0007669"/>
    <property type="project" value="InterPro"/>
</dbReference>
<dbReference type="Gene3D" id="2.60.40.380">
    <property type="entry name" value="Purple acid phosphatase-like, N-terminal"/>
    <property type="match status" value="1"/>
</dbReference>
<sequence length="1185" mass="126789">MWEPRTGPTSDPPAPYDAAEVEGLVRYGTAPDQLNQTATDGKNAVYSYAYNEAAGGMTYHSPILHHVLLTELQPGQQYWYRVGGRLANGSAAPEGREWSFRLPAGPPAELRIGVLGDPGQTSNTSQNLALLAEAKPDVVFILGDLTYADLYYSNQTNSNWSFTAVPASQQLRWDSWARLTEPLLATVPAVLVGGNHEAELQPDVPGHPTFTAFNARYPQPQNRDSIETAPNLSDFYLNASNSKQFVNTSDYLPANAFFSHQLPWLNVIALNNYLPYDPASPQYRWAAAELEAVNRTETPWLVVLMHGSPRTTYAESWGLWKELEGFMSFYEPLFYEAGVDMASLLCCVLACWCRFIAANATTAVLSGHVHSYERSLPMFNYSVDPCGVQYISVGDGGNTEGPETAYVDEKPPPYCSNISAWEQAKYQPTLTGLPTVTLQNGSFCPDAQPPYSAFRDPSFGHGLLVIRNATAAEWSWQRNQDGQATPMDRVTSTFQPGVGSTAAAEGRPARRSEGRASGMAEVSCCGEALDRAVCGYLEHSGQASEVPPDEVVRRLIADAGDFGGAAERLASLCPALAENQWLQFQLKRHNFLLLAARATAPTSGGGGADSPEARAHQLQQALELARRELAPLALHAYCEAYSDFKHCMLALLSGGTSGAEAQSELRQFAGMVARALRQELAAGGGAAPSSPPQLLQLLRYLLLLHQHQHHGGFHPYWWPKVSSASQALCSRLLLPGRDALPPPELDTGAQDSFGGLPPGVRETDVQALRTSLGCDREEAVTLLRRARGSASRALQDALQAVHIDEQLLRQLAEEYAACRGLEPLPASSSAAEGSEEEMQTDAQQAEVQPAAPQQAASPGKAERARKAGMKRSAAAAEGEAEAGGGPALELPAELSEHQLRRVMRRLEHLLSAGQADEALRELEAADPAFLPDHPAAAFALHRCRFLQQLSAGGGTAAALAVVRQDLSPLAQREPELQPQLKAALALLLPLPAAGGGGGDAAALKRQQQGMADALAALRAALRPRCHVREPQLLSLLRELLSLHQAHFKLQRCQDRFAAELGLSALKASAPTAPSTVAAPAAAAPAAATSGMVEAALAAAAAEAQELLAAAGQVPVPGVRELTSESEGDEMEEDSEEEEFAEDGAGVPESAIVTVCEFTGLPRHTAIELLLVHGGDPASVLAQMFP</sequence>
<evidence type="ECO:0000256" key="4">
    <source>
        <dbReference type="ARBA" id="ARBA00023180"/>
    </source>
</evidence>
<keyword evidence="3 5" id="KW-0378">Hydrolase</keyword>
<dbReference type="GO" id="GO:0003993">
    <property type="term" value="F:acid phosphatase activity"/>
    <property type="evidence" value="ECO:0007669"/>
    <property type="project" value="UniProtKB-EC"/>
</dbReference>
<feature type="region of interest" description="Disordered" evidence="6">
    <location>
        <begin position="494"/>
        <end position="515"/>
    </location>
</feature>
<feature type="region of interest" description="Disordered" evidence="6">
    <location>
        <begin position="825"/>
        <end position="887"/>
    </location>
</feature>
<dbReference type="PANTHER" id="PTHR22953">
    <property type="entry name" value="ACID PHOSPHATASE RELATED"/>
    <property type="match status" value="1"/>
</dbReference>
<dbReference type="InterPro" id="IPR029052">
    <property type="entry name" value="Metallo-depent_PP-like"/>
</dbReference>
<dbReference type="SUPFAM" id="SSF49363">
    <property type="entry name" value="Purple acid phosphatase, N-terminal domain"/>
    <property type="match status" value="1"/>
</dbReference>
<evidence type="ECO:0000256" key="5">
    <source>
        <dbReference type="RuleBase" id="RU361203"/>
    </source>
</evidence>
<keyword evidence="11" id="KW-1185">Reference proteome</keyword>
<evidence type="ECO:0000259" key="9">
    <source>
        <dbReference type="Pfam" id="PF16656"/>
    </source>
</evidence>
<organism evidence="10 11">
    <name type="scientific">Chlorella ohadii</name>
    <dbReference type="NCBI Taxonomy" id="2649997"/>
    <lineage>
        <taxon>Eukaryota</taxon>
        <taxon>Viridiplantae</taxon>
        <taxon>Chlorophyta</taxon>
        <taxon>core chlorophytes</taxon>
        <taxon>Trebouxiophyceae</taxon>
        <taxon>Chlorellales</taxon>
        <taxon>Chlorellaceae</taxon>
        <taxon>Chlorella clade</taxon>
        <taxon>Chlorella</taxon>
    </lineage>
</organism>
<feature type="domain" description="Purple acid phosphatase N-terminal" evidence="9">
    <location>
        <begin position="20"/>
        <end position="85"/>
    </location>
</feature>
<dbReference type="CDD" id="cd00839">
    <property type="entry name" value="MPP_PAPs"/>
    <property type="match status" value="1"/>
</dbReference>
<evidence type="ECO:0000256" key="3">
    <source>
        <dbReference type="ARBA" id="ARBA00022801"/>
    </source>
</evidence>
<evidence type="ECO:0000313" key="10">
    <source>
        <dbReference type="EMBL" id="KAI7840891.1"/>
    </source>
</evidence>
<reference evidence="10" key="1">
    <citation type="submission" date="2020-11" db="EMBL/GenBank/DDBJ databases">
        <title>Chlorella ohadii genome sequencing and assembly.</title>
        <authorList>
            <person name="Murik O."/>
            <person name="Treves H."/>
            <person name="Kedem I."/>
            <person name="Shotland Y."/>
            <person name="Kaplan A."/>
        </authorList>
    </citation>
    <scope>NUCLEOTIDE SEQUENCE</scope>
    <source>
        <strain evidence="10">1</strain>
    </source>
</reference>
<feature type="region of interest" description="Disordered" evidence="6">
    <location>
        <begin position="1120"/>
        <end position="1145"/>
    </location>
</feature>
<evidence type="ECO:0000259" key="7">
    <source>
        <dbReference type="Pfam" id="PF00149"/>
    </source>
</evidence>
<evidence type="ECO:0000259" key="8">
    <source>
        <dbReference type="Pfam" id="PF14008"/>
    </source>
</evidence>
<evidence type="ECO:0000256" key="6">
    <source>
        <dbReference type="SAM" id="MobiDB-lite"/>
    </source>
</evidence>
<dbReference type="InterPro" id="IPR025733">
    <property type="entry name" value="PAPs_C"/>
</dbReference>
<dbReference type="PANTHER" id="PTHR22953:SF153">
    <property type="entry name" value="PURPLE ACID PHOSPHATASE"/>
    <property type="match status" value="1"/>
</dbReference>
<evidence type="ECO:0000256" key="2">
    <source>
        <dbReference type="ARBA" id="ARBA00022729"/>
    </source>
</evidence>